<keyword evidence="1" id="KW-1133">Transmembrane helix</keyword>
<dbReference type="OrthoDB" id="17328at2759"/>
<feature type="transmembrane region" description="Helical" evidence="1">
    <location>
        <begin position="106"/>
        <end position="123"/>
    </location>
</feature>
<gene>
    <name evidence="2" type="ORF">SEMRO_983_G227830.1</name>
</gene>
<evidence type="ECO:0000256" key="1">
    <source>
        <dbReference type="SAM" id="Phobius"/>
    </source>
</evidence>
<proteinExistence type="predicted"/>
<keyword evidence="3" id="KW-1185">Reference proteome</keyword>
<comment type="caution">
    <text evidence="2">The sequence shown here is derived from an EMBL/GenBank/DDBJ whole genome shotgun (WGS) entry which is preliminary data.</text>
</comment>
<feature type="transmembrane region" description="Helical" evidence="1">
    <location>
        <begin position="228"/>
        <end position="252"/>
    </location>
</feature>
<protein>
    <submittedName>
        <fullName evidence="2">Uncharacterized protein</fullName>
    </submittedName>
</protein>
<feature type="transmembrane region" description="Helical" evidence="1">
    <location>
        <begin position="190"/>
        <end position="208"/>
    </location>
</feature>
<dbReference type="InterPro" id="IPR026508">
    <property type="entry name" value="TMEM164"/>
</dbReference>
<dbReference type="EMBL" id="CAICTM010000981">
    <property type="protein sequence ID" value="CAB9519041.1"/>
    <property type="molecule type" value="Genomic_DNA"/>
</dbReference>
<dbReference type="Proteomes" id="UP001153069">
    <property type="component" value="Unassembled WGS sequence"/>
</dbReference>
<feature type="transmembrane region" description="Helical" evidence="1">
    <location>
        <begin position="68"/>
        <end position="86"/>
    </location>
</feature>
<evidence type="ECO:0000313" key="3">
    <source>
        <dbReference type="Proteomes" id="UP001153069"/>
    </source>
</evidence>
<organism evidence="2 3">
    <name type="scientific">Seminavis robusta</name>
    <dbReference type="NCBI Taxonomy" id="568900"/>
    <lineage>
        <taxon>Eukaryota</taxon>
        <taxon>Sar</taxon>
        <taxon>Stramenopiles</taxon>
        <taxon>Ochrophyta</taxon>
        <taxon>Bacillariophyta</taxon>
        <taxon>Bacillariophyceae</taxon>
        <taxon>Bacillariophycidae</taxon>
        <taxon>Naviculales</taxon>
        <taxon>Naviculaceae</taxon>
        <taxon>Seminavis</taxon>
    </lineage>
</organism>
<feature type="transmembrane region" description="Helical" evidence="1">
    <location>
        <begin position="157"/>
        <end position="178"/>
    </location>
</feature>
<feature type="transmembrane region" description="Helical" evidence="1">
    <location>
        <begin position="273"/>
        <end position="296"/>
    </location>
</feature>
<keyword evidence="1" id="KW-0812">Transmembrane</keyword>
<accession>A0A9N8HMA9</accession>
<name>A0A9N8HMA9_9STRA</name>
<reference evidence="2" key="1">
    <citation type="submission" date="2020-06" db="EMBL/GenBank/DDBJ databases">
        <authorList>
            <consortium name="Plant Systems Biology data submission"/>
        </authorList>
    </citation>
    <scope>NUCLEOTIDE SEQUENCE</scope>
    <source>
        <strain evidence="2">D6</strain>
    </source>
</reference>
<dbReference type="AlphaFoldDB" id="A0A9N8HMA9"/>
<dbReference type="PANTHER" id="PTHR20948">
    <property type="entry name" value="TRANSMEMBRANE PROTEIN 164"/>
    <property type="match status" value="1"/>
</dbReference>
<evidence type="ECO:0000313" key="2">
    <source>
        <dbReference type="EMBL" id="CAB9519041.1"/>
    </source>
</evidence>
<keyword evidence="1" id="KW-0472">Membrane</keyword>
<sequence length="312" mass="35611">MSSLLSQTADWLYQVNPTLCKIPPRANDEEYCFMGPDGGTDGAILCGDISYSMATCVGSWMLSPTHHIVEGIAVTLLALVVLHYTAPRLFADDTTTTLRVQHPTGAHGVTLFCLTMVMIYKWYGYPRRLYYMVMPCNMQWVLSFLQCWMIPESWTRTQYIILQLKTTFLMSVVIGIVLPETSDCELPGEYIFYWLNHFLLLWLPAAYVQNGSISCFSSTTSTWSLNGLWWAFSCAAFAVFYFIPVTFLAIYSGLNLNFMLHPPHDHVILRGQWYRLVTVVGLCITFWVSRLLVMAYEKVATTTRNNKTTKQL</sequence>
<dbReference type="PANTHER" id="PTHR20948:SF2">
    <property type="entry name" value="TRANSMEMBRANE PROTEIN 164"/>
    <property type="match status" value="1"/>
</dbReference>